<dbReference type="Gene3D" id="1.25.40.1010">
    <property type="match status" value="1"/>
</dbReference>
<dbReference type="SUPFAM" id="SSF48452">
    <property type="entry name" value="TPR-like"/>
    <property type="match status" value="2"/>
</dbReference>
<evidence type="ECO:0000256" key="4">
    <source>
        <dbReference type="SAM" id="MobiDB-lite"/>
    </source>
</evidence>
<dbReference type="Pfam" id="PF13181">
    <property type="entry name" value="TPR_8"/>
    <property type="match status" value="1"/>
</dbReference>
<evidence type="ECO:0000256" key="1">
    <source>
        <dbReference type="ARBA" id="ARBA00022737"/>
    </source>
</evidence>
<dbReference type="GO" id="GO:0005737">
    <property type="term" value="C:cytoplasm"/>
    <property type="evidence" value="ECO:0007669"/>
    <property type="project" value="TreeGrafter"/>
</dbReference>
<protein>
    <submittedName>
        <fullName evidence="5">Uncharacterized protein</fullName>
    </submittedName>
</protein>
<feature type="compositionally biased region" description="Basic and acidic residues" evidence="4">
    <location>
        <begin position="665"/>
        <end position="682"/>
    </location>
</feature>
<dbReference type="Pfam" id="PF12569">
    <property type="entry name" value="NatA_aux_su"/>
    <property type="match status" value="1"/>
</dbReference>
<evidence type="ECO:0000313" key="5">
    <source>
        <dbReference type="EMBL" id="CAE2251295.1"/>
    </source>
</evidence>
<dbReference type="PANTHER" id="PTHR22767">
    <property type="entry name" value="N-TERMINAL ACETYLTRANSFERASE-RELATED"/>
    <property type="match status" value="1"/>
</dbReference>
<organism evidence="5">
    <name type="scientific">Odontella aurita</name>
    <dbReference type="NCBI Taxonomy" id="265563"/>
    <lineage>
        <taxon>Eukaryota</taxon>
        <taxon>Sar</taxon>
        <taxon>Stramenopiles</taxon>
        <taxon>Ochrophyta</taxon>
        <taxon>Bacillariophyta</taxon>
        <taxon>Mediophyceae</taxon>
        <taxon>Biddulphiophycidae</taxon>
        <taxon>Eupodiscales</taxon>
        <taxon>Odontellaceae</taxon>
        <taxon>Odontella</taxon>
    </lineage>
</organism>
<proteinExistence type="predicted"/>
<sequence length="909" mass="102022">MSDNPQAGQGRPLPKKESDLFKSVVKHYETKQYKKGIKSADAILKKYPNHGETLCMKGLTLNCQGKRDEAHELVKKGLMNDMRSHVCWHVYGLLHRSDRSYNEAIKAYKQALRIDSENLQILRDLSLLQVQMRDVPGFGVTRHTILTLKPNQKINWLSFAMAKHLGDDLKGAVNVIDIYIGTLEKDSPELRRGFETSELALYRNTILAEIPDNLAEALEHLESCKDVVMDIGSWFQLKASYLLRMGRFEEARNIYVELFKRGHGDDYRLHSGYMCSVLEVDRSLCSEALELKGTATLATMVPLSCDQKGKLLDAYREELGDIIGPGAEIKSQAYRRIPLTLLEGDELIKSLDKYCRRGLSKGVPSLGSDLSALFLIEKKERYSTVTDPVDVKLHPIFAMIIELVDGYISTLESGSKFSSSAFEEEQSPSTLLWALYLRSFLHELCGEYSEGITVADKCIEHTPTAVDVYELKGRLLAAAGDISSAADALDQGRELDKQDRYINNRTTEYLLRANREDEARSRIALFTRHEGDPERNLYDMQCSWYELEVASCLARKEEWGKSLKKYMAVVKHFEDFHDDQFDFHSYCIRKVTLRAYADVLRFENELWGQPYYGKAAEGVIRNYLHLHDHPEARTKAAGEEPDYSKMTAAERKKAKAIARKKKKKAADQKRKADEEAEKKRAEAAVNNPDNGNNKKGKGKSAQQAVVDEDPDGVALLKLDPLEEAKKFSAILSTNAPTRVSTWVLQYDVAIRRGKQLMALQALLKARALEPENSEVFKRTVDFVQRPAPDVSSNATVKDVLKQESSNLLGEKSPTQFVMDAAARAKENMLTSLPMRIAVAKALISTKAGSVTEATSLIIDGGIDGRGVSVDSCCEALKCLCSFGEGATKGKEKWLELAKKRFPFAPSLDV</sequence>
<keyword evidence="1" id="KW-0677">Repeat</keyword>
<name>A0A7S4J4Q3_9STRA</name>
<dbReference type="AlphaFoldDB" id="A0A7S4J4Q3"/>
<dbReference type="InterPro" id="IPR019734">
    <property type="entry name" value="TPR_rpt"/>
</dbReference>
<reference evidence="5" key="1">
    <citation type="submission" date="2021-01" db="EMBL/GenBank/DDBJ databases">
        <authorList>
            <person name="Corre E."/>
            <person name="Pelletier E."/>
            <person name="Niang G."/>
            <person name="Scheremetjew M."/>
            <person name="Finn R."/>
            <person name="Kale V."/>
            <person name="Holt S."/>
            <person name="Cochrane G."/>
            <person name="Meng A."/>
            <person name="Brown T."/>
            <person name="Cohen L."/>
        </authorList>
    </citation>
    <scope>NUCLEOTIDE SEQUENCE</scope>
    <source>
        <strain evidence="5">Isolate 1302-5</strain>
    </source>
</reference>
<feature type="repeat" description="TPR" evidence="3">
    <location>
        <begin position="85"/>
        <end position="118"/>
    </location>
</feature>
<gene>
    <name evidence="5" type="ORF">OAUR00152_LOCUS21470</name>
</gene>
<feature type="region of interest" description="Disordered" evidence="4">
    <location>
        <begin position="633"/>
        <end position="707"/>
    </location>
</feature>
<dbReference type="InterPro" id="IPR011990">
    <property type="entry name" value="TPR-like_helical_dom_sf"/>
</dbReference>
<evidence type="ECO:0000256" key="2">
    <source>
        <dbReference type="ARBA" id="ARBA00022803"/>
    </source>
</evidence>
<dbReference type="SMART" id="SM00028">
    <property type="entry name" value="TPR"/>
    <property type="match status" value="5"/>
</dbReference>
<feature type="compositionally biased region" description="Basic residues" evidence="4">
    <location>
        <begin position="652"/>
        <end position="664"/>
    </location>
</feature>
<evidence type="ECO:0000256" key="3">
    <source>
        <dbReference type="PROSITE-ProRule" id="PRU00339"/>
    </source>
</evidence>
<dbReference type="PROSITE" id="PS50005">
    <property type="entry name" value="TPR"/>
    <property type="match status" value="1"/>
</dbReference>
<dbReference type="PANTHER" id="PTHR22767:SF2">
    <property type="entry name" value="N(ALPHA)-ACETYLTRANSFERASE 15_16, ISOFORM A"/>
    <property type="match status" value="1"/>
</dbReference>
<dbReference type="InterPro" id="IPR021183">
    <property type="entry name" value="NatA_aux_su"/>
</dbReference>
<dbReference type="FunFam" id="1.25.40.1040:FF:000003">
    <property type="entry name" value="N-terminal acetyltransferase A, auxiliary subunit"/>
    <property type="match status" value="1"/>
</dbReference>
<dbReference type="Gene3D" id="1.25.40.1040">
    <property type="match status" value="1"/>
</dbReference>
<dbReference type="EMBL" id="HBKQ01031551">
    <property type="protein sequence ID" value="CAE2251295.1"/>
    <property type="molecule type" value="Transcribed_RNA"/>
</dbReference>
<accession>A0A7S4J4Q3</accession>
<keyword evidence="2 3" id="KW-0802">TPR repeat</keyword>
<dbReference type="PIRSF" id="PIRSF000422">
    <property type="entry name" value="N-terminal-AcTrfase-A_aux_su"/>
    <property type="match status" value="1"/>
</dbReference>